<proteinExistence type="predicted"/>
<keyword evidence="1" id="KW-1133">Transmembrane helix</keyword>
<feature type="transmembrane region" description="Helical" evidence="1">
    <location>
        <begin position="12"/>
        <end position="32"/>
    </location>
</feature>
<dbReference type="RefSeq" id="WP_006285486.1">
    <property type="nucleotide sequence ID" value="NZ_BALG01000071.1"/>
</dbReference>
<name>M9LNU6_PAEPP</name>
<dbReference type="Proteomes" id="UP000029453">
    <property type="component" value="Unassembled WGS sequence"/>
</dbReference>
<comment type="caution">
    <text evidence="2">The sequence shown here is derived from an EMBL/GenBank/DDBJ whole genome shotgun (WGS) entry which is preliminary data.</text>
</comment>
<reference evidence="2 3" key="1">
    <citation type="submission" date="2012-10" db="EMBL/GenBank/DDBJ databases">
        <title>Draft Genome Sequence of Paenibacillus popilliae ATCC 14706T.</title>
        <authorList>
            <person name="Iiyama K."/>
            <person name="Mori K."/>
            <person name="Mon H."/>
            <person name="Chieda Y."/>
            <person name="Lee J.M."/>
            <person name="Kusakabe T."/>
            <person name="Tashiro K."/>
            <person name="Asano S."/>
            <person name="Yasunaga-Aoki C."/>
            <person name="Shimizu S."/>
        </authorList>
    </citation>
    <scope>NUCLEOTIDE SEQUENCE [LARGE SCALE GENOMIC DNA]</scope>
    <source>
        <strain evidence="2 3">ATCC 14706</strain>
    </source>
</reference>
<keyword evidence="3" id="KW-1185">Reference proteome</keyword>
<dbReference type="EMBL" id="BALG01000071">
    <property type="protein sequence ID" value="GAC42086.1"/>
    <property type="molecule type" value="Genomic_DNA"/>
</dbReference>
<gene>
    <name evidence="2" type="ORF">PPOP_1443</name>
</gene>
<dbReference type="OrthoDB" id="2560720at2"/>
<evidence type="ECO:0000313" key="3">
    <source>
        <dbReference type="Proteomes" id="UP000029453"/>
    </source>
</evidence>
<protein>
    <submittedName>
        <fullName evidence="2">Flp pilus assembly protein</fullName>
    </submittedName>
</protein>
<evidence type="ECO:0000256" key="1">
    <source>
        <dbReference type="SAM" id="Phobius"/>
    </source>
</evidence>
<organism evidence="2 3">
    <name type="scientific">Paenibacillus popilliae ATCC 14706</name>
    <dbReference type="NCBI Taxonomy" id="1212764"/>
    <lineage>
        <taxon>Bacteria</taxon>
        <taxon>Bacillati</taxon>
        <taxon>Bacillota</taxon>
        <taxon>Bacilli</taxon>
        <taxon>Bacillales</taxon>
        <taxon>Paenibacillaceae</taxon>
        <taxon>Paenibacillus</taxon>
    </lineage>
</organism>
<keyword evidence="1" id="KW-0472">Membrane</keyword>
<sequence>MFTWNKKTRTIVILAMAFIISGIGVMLAVITVESNTALKEVAVATDTIKPFSGLAGKVELRQVVESEIPADAVYSLAEFEQEEWYAGEVGFLQNRPIQRSYITKGKDSVAGLGVTLKNGQVLVGVAVDQVQSVGDNSKPGTLVDAYIYIENEELDMDGGKEPESVISPQDNAKLSKLLVVDRHTSEGRSPDDPEATNKIPSLAIIAAPDEETARLLVKYQQEGKVFLLPVGVDGNHIGGISGKGQPTREGKAFQ</sequence>
<evidence type="ECO:0000313" key="2">
    <source>
        <dbReference type="EMBL" id="GAC42086.1"/>
    </source>
</evidence>
<dbReference type="AlphaFoldDB" id="M9LNU6"/>
<keyword evidence="1" id="KW-0812">Transmembrane</keyword>
<accession>M9LNU6</accession>